<dbReference type="Proteomes" id="UP001501057">
    <property type="component" value="Unassembled WGS sequence"/>
</dbReference>
<dbReference type="Pfam" id="PF01575">
    <property type="entry name" value="MaoC_dehydratas"/>
    <property type="match status" value="1"/>
</dbReference>
<organism evidence="3 4">
    <name type="scientific">Aeromicrobium alkaliterrae</name>
    <dbReference type="NCBI Taxonomy" id="302168"/>
    <lineage>
        <taxon>Bacteria</taxon>
        <taxon>Bacillati</taxon>
        <taxon>Actinomycetota</taxon>
        <taxon>Actinomycetes</taxon>
        <taxon>Propionibacteriales</taxon>
        <taxon>Nocardioidaceae</taxon>
        <taxon>Aeromicrobium</taxon>
    </lineage>
</organism>
<dbReference type="InterPro" id="IPR029069">
    <property type="entry name" value="HotDog_dom_sf"/>
</dbReference>
<reference evidence="4" key="1">
    <citation type="journal article" date="2019" name="Int. J. Syst. Evol. Microbiol.">
        <title>The Global Catalogue of Microorganisms (GCM) 10K type strain sequencing project: providing services to taxonomists for standard genome sequencing and annotation.</title>
        <authorList>
            <consortium name="The Broad Institute Genomics Platform"/>
            <consortium name="The Broad Institute Genome Sequencing Center for Infectious Disease"/>
            <person name="Wu L."/>
            <person name="Ma J."/>
        </authorList>
    </citation>
    <scope>NUCLEOTIDE SEQUENCE [LARGE SCALE GENOMIC DNA]</scope>
    <source>
        <strain evidence="4">JCM 13518</strain>
    </source>
</reference>
<dbReference type="SUPFAM" id="SSF54637">
    <property type="entry name" value="Thioesterase/thiol ester dehydrase-isomerase"/>
    <property type="match status" value="1"/>
</dbReference>
<dbReference type="RefSeq" id="WP_344203481.1">
    <property type="nucleotide sequence ID" value="NZ_BAAAME010000005.1"/>
</dbReference>
<evidence type="ECO:0000313" key="3">
    <source>
        <dbReference type="EMBL" id="GAA1749912.1"/>
    </source>
</evidence>
<feature type="domain" description="MaoC-like" evidence="2">
    <location>
        <begin position="15"/>
        <end position="112"/>
    </location>
</feature>
<keyword evidence="4" id="KW-1185">Reference proteome</keyword>
<comment type="similarity">
    <text evidence="1">Belongs to the enoyl-CoA hydratase/isomerase family.</text>
</comment>
<evidence type="ECO:0000256" key="1">
    <source>
        <dbReference type="ARBA" id="ARBA00005254"/>
    </source>
</evidence>
<accession>A0ABP4WCC5</accession>
<dbReference type="Gene3D" id="3.10.129.10">
    <property type="entry name" value="Hotdog Thioesterase"/>
    <property type="match status" value="1"/>
</dbReference>
<gene>
    <name evidence="3" type="ORF">GCM10009710_32340</name>
</gene>
<dbReference type="EMBL" id="BAAAME010000005">
    <property type="protein sequence ID" value="GAA1749912.1"/>
    <property type="molecule type" value="Genomic_DNA"/>
</dbReference>
<evidence type="ECO:0000313" key="4">
    <source>
        <dbReference type="Proteomes" id="UP001501057"/>
    </source>
</evidence>
<dbReference type="InterPro" id="IPR002539">
    <property type="entry name" value="MaoC-like_dom"/>
</dbReference>
<evidence type="ECO:0000259" key="2">
    <source>
        <dbReference type="Pfam" id="PF01575"/>
    </source>
</evidence>
<comment type="caution">
    <text evidence="3">The sequence shown here is derived from an EMBL/GenBank/DDBJ whole genome shotgun (WGS) entry which is preliminary data.</text>
</comment>
<protein>
    <recommendedName>
        <fullName evidence="2">MaoC-like domain-containing protein</fullName>
    </recommendedName>
</protein>
<sequence>MTDGARFAEDITVGEPLVLGRRRLSEREIIDFATLWDPQPFHVDPAQRSHPRFEGVIASGVQTMAVLQRMCVVGVFSSWRVVAGRALGDVVFHQPVLPELELHGEARVESVELDRPRMGLVRLHSALRDGDGRPVLTMVTDTYVERRHFTSP</sequence>
<name>A0ABP4WCC5_9ACTN</name>
<proteinExistence type="inferred from homology"/>